<sequence>MEDEMYGEVYFLQFVNAGGLPALVDNSYLCNQNINIF</sequence>
<protein>
    <submittedName>
        <fullName evidence="1">Uncharacterized protein</fullName>
    </submittedName>
</protein>
<accession>A0A1M7IIM2</accession>
<organism evidence="1 2">
    <name type="scientific">Xylanibacter ruminicola</name>
    <name type="common">Prevotella ruminicola</name>
    <dbReference type="NCBI Taxonomy" id="839"/>
    <lineage>
        <taxon>Bacteria</taxon>
        <taxon>Pseudomonadati</taxon>
        <taxon>Bacteroidota</taxon>
        <taxon>Bacteroidia</taxon>
        <taxon>Bacteroidales</taxon>
        <taxon>Prevotellaceae</taxon>
        <taxon>Xylanibacter</taxon>
    </lineage>
</organism>
<evidence type="ECO:0000313" key="2">
    <source>
        <dbReference type="Proteomes" id="UP000184280"/>
    </source>
</evidence>
<reference evidence="1 2" key="1">
    <citation type="submission" date="2016-11" db="EMBL/GenBank/DDBJ databases">
        <authorList>
            <person name="Jaros S."/>
            <person name="Januszkiewicz K."/>
            <person name="Wedrychowicz H."/>
        </authorList>
    </citation>
    <scope>NUCLEOTIDE SEQUENCE [LARGE SCALE GENOMIC DNA]</scope>
    <source>
        <strain evidence="1 2">BPI-34</strain>
    </source>
</reference>
<evidence type="ECO:0000313" key="1">
    <source>
        <dbReference type="EMBL" id="SHM40624.1"/>
    </source>
</evidence>
<dbReference type="AlphaFoldDB" id="A0A1M7IIM2"/>
<gene>
    <name evidence="1" type="ORF">SAMN04488494_1898</name>
</gene>
<name>A0A1M7IIM2_XYLRU</name>
<dbReference type="EMBL" id="FRCJ01000003">
    <property type="protein sequence ID" value="SHM40624.1"/>
    <property type="molecule type" value="Genomic_DNA"/>
</dbReference>
<proteinExistence type="predicted"/>
<dbReference type="Proteomes" id="UP000184280">
    <property type="component" value="Unassembled WGS sequence"/>
</dbReference>